<protein>
    <submittedName>
        <fullName evidence="1">Uncharacterized protein</fullName>
    </submittedName>
</protein>
<keyword evidence="2" id="KW-1185">Reference proteome</keyword>
<dbReference type="Proteomes" id="UP001327560">
    <property type="component" value="Chromosome 2"/>
</dbReference>
<name>A0AAQ3JZL6_9LILI</name>
<accession>A0AAQ3JZL6</accession>
<organism evidence="1 2">
    <name type="scientific">Canna indica</name>
    <name type="common">Indian-shot</name>
    <dbReference type="NCBI Taxonomy" id="4628"/>
    <lineage>
        <taxon>Eukaryota</taxon>
        <taxon>Viridiplantae</taxon>
        <taxon>Streptophyta</taxon>
        <taxon>Embryophyta</taxon>
        <taxon>Tracheophyta</taxon>
        <taxon>Spermatophyta</taxon>
        <taxon>Magnoliopsida</taxon>
        <taxon>Liliopsida</taxon>
        <taxon>Zingiberales</taxon>
        <taxon>Cannaceae</taxon>
        <taxon>Canna</taxon>
    </lineage>
</organism>
<sequence>MTFSNNKGMWKIEILVLLSFTTCMINITQLSLTKSLFAVAQSMNLLKKRKIVPSTENKGIEAARSTNLSDGVNILQFLCDYIRYHFREYKPFFGSFVLLQNQIKKHTWRGVLVEKGRPVDLGNSKSNTKRGSCS</sequence>
<reference evidence="1 2" key="1">
    <citation type="submission" date="2023-10" db="EMBL/GenBank/DDBJ databases">
        <title>Chromosome-scale genome assembly provides insights into flower coloration mechanisms of Canna indica.</title>
        <authorList>
            <person name="Li C."/>
        </authorList>
    </citation>
    <scope>NUCLEOTIDE SEQUENCE [LARGE SCALE GENOMIC DNA]</scope>
    <source>
        <tissue evidence="1">Flower</tissue>
    </source>
</reference>
<evidence type="ECO:0000313" key="1">
    <source>
        <dbReference type="EMBL" id="WOK98308.1"/>
    </source>
</evidence>
<dbReference type="AlphaFoldDB" id="A0AAQ3JZL6"/>
<proteinExistence type="predicted"/>
<gene>
    <name evidence="1" type="ORF">Cni_G07018</name>
</gene>
<evidence type="ECO:0000313" key="2">
    <source>
        <dbReference type="Proteomes" id="UP001327560"/>
    </source>
</evidence>
<dbReference type="EMBL" id="CP136891">
    <property type="protein sequence ID" value="WOK98308.1"/>
    <property type="molecule type" value="Genomic_DNA"/>
</dbReference>